<organism evidence="1 2">
    <name type="scientific">Candidatus Sulfomarinibacter kjeldsenii</name>
    <dbReference type="NCBI Taxonomy" id="2885994"/>
    <lineage>
        <taxon>Bacteria</taxon>
        <taxon>Pseudomonadati</taxon>
        <taxon>Acidobacteriota</taxon>
        <taxon>Thermoanaerobaculia</taxon>
        <taxon>Thermoanaerobaculales</taxon>
        <taxon>Candidatus Sulfomarinibacteraceae</taxon>
        <taxon>Candidatus Sulfomarinibacter</taxon>
    </lineage>
</organism>
<reference evidence="1 2" key="1">
    <citation type="submission" date="2020-08" db="EMBL/GenBank/DDBJ databases">
        <title>Acidobacteriota in marine sediments use diverse sulfur dissimilation pathways.</title>
        <authorList>
            <person name="Wasmund K."/>
        </authorList>
    </citation>
    <scope>NUCLEOTIDE SEQUENCE [LARGE SCALE GENOMIC DNA]</scope>
    <source>
        <strain evidence="1">MAG AM3-A</strain>
    </source>
</reference>
<evidence type="ECO:0000313" key="1">
    <source>
        <dbReference type="EMBL" id="MBD3870213.1"/>
    </source>
</evidence>
<sequence length="113" mass="12400">MPYKEIVTARVVSRQNHQPVSGAAVRVYDKDLVLDDFLGEATTDADGHFSITFSSDDFQGQVTGFEARPDIFVKVTNPATGKTTKSKVFEELTGSLTRNDAEEIMNLGDVEVD</sequence>
<dbReference type="Proteomes" id="UP000598633">
    <property type="component" value="Unassembled WGS sequence"/>
</dbReference>
<accession>A0A8J7CN51</accession>
<dbReference type="SUPFAM" id="SSF49464">
    <property type="entry name" value="Carboxypeptidase regulatory domain-like"/>
    <property type="match status" value="1"/>
</dbReference>
<evidence type="ECO:0000313" key="2">
    <source>
        <dbReference type="Proteomes" id="UP000598633"/>
    </source>
</evidence>
<gene>
    <name evidence="1" type="ORF">IFJ97_02500</name>
</gene>
<evidence type="ECO:0008006" key="3">
    <source>
        <dbReference type="Google" id="ProtNLM"/>
    </source>
</evidence>
<dbReference type="InterPro" id="IPR001534">
    <property type="entry name" value="Transthyretin-like"/>
</dbReference>
<comment type="caution">
    <text evidence="1">The sequence shown here is derived from an EMBL/GenBank/DDBJ whole genome shotgun (WGS) entry which is preliminary data.</text>
</comment>
<dbReference type="GO" id="GO:0009986">
    <property type="term" value="C:cell surface"/>
    <property type="evidence" value="ECO:0007669"/>
    <property type="project" value="InterPro"/>
</dbReference>
<name>A0A8J7CN51_9BACT</name>
<dbReference type="InterPro" id="IPR008969">
    <property type="entry name" value="CarboxyPept-like_regulatory"/>
</dbReference>
<dbReference type="EMBL" id="JACXWA010000042">
    <property type="protein sequence ID" value="MBD3870213.1"/>
    <property type="molecule type" value="Genomic_DNA"/>
</dbReference>
<protein>
    <recommendedName>
        <fullName evidence="3">Carboxypeptidase regulatory-like domain-containing protein</fullName>
    </recommendedName>
</protein>
<dbReference type="InterPro" id="IPR038479">
    <property type="entry name" value="Transthyretin-like_sf"/>
</dbReference>
<dbReference type="Pfam" id="PF01060">
    <property type="entry name" value="TTR-52"/>
    <property type="match status" value="1"/>
</dbReference>
<dbReference type="Gene3D" id="2.60.40.3330">
    <property type="match status" value="1"/>
</dbReference>
<dbReference type="AlphaFoldDB" id="A0A8J7CN51"/>
<proteinExistence type="predicted"/>